<evidence type="ECO:0000256" key="1">
    <source>
        <dbReference type="SAM" id="Coils"/>
    </source>
</evidence>
<feature type="compositionally biased region" description="Basic and acidic residues" evidence="2">
    <location>
        <begin position="17"/>
        <end position="26"/>
    </location>
</feature>
<evidence type="ECO:0008006" key="5">
    <source>
        <dbReference type="Google" id="ProtNLM"/>
    </source>
</evidence>
<evidence type="ECO:0000313" key="4">
    <source>
        <dbReference type="Proteomes" id="UP000481153"/>
    </source>
</evidence>
<dbReference type="InterPro" id="IPR035892">
    <property type="entry name" value="C2_domain_sf"/>
</dbReference>
<evidence type="ECO:0000313" key="3">
    <source>
        <dbReference type="EMBL" id="KAF0726750.1"/>
    </source>
</evidence>
<dbReference type="SUPFAM" id="SSF49562">
    <property type="entry name" value="C2 domain (Calcium/lipid-binding domain, CaLB)"/>
    <property type="match status" value="1"/>
</dbReference>
<reference evidence="3 4" key="1">
    <citation type="submission" date="2019-07" db="EMBL/GenBank/DDBJ databases">
        <title>Genomics analysis of Aphanomyces spp. identifies a new class of oomycete effector associated with host adaptation.</title>
        <authorList>
            <person name="Gaulin E."/>
        </authorList>
    </citation>
    <scope>NUCLEOTIDE SEQUENCE [LARGE SCALE GENOMIC DNA]</scope>
    <source>
        <strain evidence="3 4">ATCC 201684</strain>
    </source>
</reference>
<accession>A0A6G0WHU6</accession>
<feature type="coiled-coil region" evidence="1">
    <location>
        <begin position="97"/>
        <end position="131"/>
    </location>
</feature>
<sequence length="620" mass="69097">MVTSTSTATLDSSLTPKSRENNSPEVNMKHANCELYDEDYQVYSVSSTESEDLKRSVEVVNVRSVRKLPMEAVSIAHLAKAHHAMMKNIVAKEKAHTARHKEKLDLVTAELRSLEDKSENLALQLQKLRAIRETEKSEYNAAVAALQAQVLAHEKSKAASEVSRSDLEAKIAALEYDAATAASSHTETVANLNEDKRDLTALLNTVKGILTRTKAACVANEKRMGPLESERDELKLQMETLHANWKADKNDHATAIMKLQANLSTVEVSKVETETLVGDLEAKIAALKSHTAAAASVHAEVVAHLNEQKQELTNQLNASQLALEVALTDVKDLRTQVTTLEAVVVRTEAASVATETRMRSLEAEREDLQSQVEIITAARASERSEYDAAVADLQIQVSILEESNVATEASISHLEDNLARADSTAATREADLLAEIEALRREIEPYRAERLAREAAAAEEAFNQRFALPEQEVREMLRREPYSSRDRVVRTQILKCIDLVELDTPSAPWRCAPFVVVRLGYDFLFSTEKVLNTNNPEWANEVQDLTFRRSQIDTRALDFIVYNGDFPVGSHKRMLIDLEGPFCSPEDGICITRLDVPLEYRDQGRYSKIEFKIQMVPALP</sequence>
<dbReference type="AlphaFoldDB" id="A0A6G0WHU6"/>
<feature type="coiled-coil region" evidence="1">
    <location>
        <begin position="351"/>
        <end position="378"/>
    </location>
</feature>
<proteinExistence type="predicted"/>
<feature type="compositionally biased region" description="Low complexity" evidence="2">
    <location>
        <begin position="1"/>
        <end position="15"/>
    </location>
</feature>
<name>A0A6G0WHU6_9STRA</name>
<feature type="region of interest" description="Disordered" evidence="2">
    <location>
        <begin position="1"/>
        <end position="26"/>
    </location>
</feature>
<dbReference type="VEuPathDB" id="FungiDB:AeMF1_006209"/>
<gene>
    <name evidence="3" type="ORF">Ae201684_015146</name>
</gene>
<dbReference type="Proteomes" id="UP000481153">
    <property type="component" value="Unassembled WGS sequence"/>
</dbReference>
<evidence type="ECO:0000256" key="2">
    <source>
        <dbReference type="SAM" id="MobiDB-lite"/>
    </source>
</evidence>
<keyword evidence="1" id="KW-0175">Coiled coil</keyword>
<keyword evidence="4" id="KW-1185">Reference proteome</keyword>
<dbReference type="Gene3D" id="2.60.40.150">
    <property type="entry name" value="C2 domain"/>
    <property type="match status" value="1"/>
</dbReference>
<organism evidence="3 4">
    <name type="scientific">Aphanomyces euteiches</name>
    <dbReference type="NCBI Taxonomy" id="100861"/>
    <lineage>
        <taxon>Eukaryota</taxon>
        <taxon>Sar</taxon>
        <taxon>Stramenopiles</taxon>
        <taxon>Oomycota</taxon>
        <taxon>Saprolegniomycetes</taxon>
        <taxon>Saprolegniales</taxon>
        <taxon>Verrucalvaceae</taxon>
        <taxon>Aphanomyces</taxon>
    </lineage>
</organism>
<protein>
    <recommendedName>
        <fullName evidence="5">C2 domain-containing protein</fullName>
    </recommendedName>
</protein>
<dbReference type="EMBL" id="VJMJ01000210">
    <property type="protein sequence ID" value="KAF0726750.1"/>
    <property type="molecule type" value="Genomic_DNA"/>
</dbReference>
<comment type="caution">
    <text evidence="3">The sequence shown here is derived from an EMBL/GenBank/DDBJ whole genome shotgun (WGS) entry which is preliminary data.</text>
</comment>
<dbReference type="CDD" id="cd00030">
    <property type="entry name" value="C2"/>
    <property type="match status" value="1"/>
</dbReference>